<dbReference type="GO" id="GO:0005975">
    <property type="term" value="P:carbohydrate metabolic process"/>
    <property type="evidence" value="ECO:0007669"/>
    <property type="project" value="UniProtKB-UniRule"/>
</dbReference>
<dbReference type="Gene3D" id="2.115.10.20">
    <property type="entry name" value="Glycosyl hydrolase domain, family 43"/>
    <property type="match status" value="1"/>
</dbReference>
<keyword evidence="2 4" id="KW-0808">Transferase</keyword>
<evidence type="ECO:0000256" key="4">
    <source>
        <dbReference type="HAMAP-Rule" id="MF_00928"/>
    </source>
</evidence>
<dbReference type="HAMAP" id="MF_00928">
    <property type="entry name" value="Man_Glc_phosphorylase"/>
    <property type="match status" value="1"/>
</dbReference>
<comment type="similarity">
    <text evidence="3 4">Belongs to the glycosyl hydrolase 130 family.</text>
</comment>
<keyword evidence="4" id="KW-0961">Cell wall biogenesis/degradation</keyword>
<evidence type="ECO:0000313" key="6">
    <source>
        <dbReference type="Proteomes" id="UP000682811"/>
    </source>
</evidence>
<dbReference type="SUPFAM" id="SSF75005">
    <property type="entry name" value="Arabinanase/levansucrase/invertase"/>
    <property type="match status" value="1"/>
</dbReference>
<dbReference type="Pfam" id="PF04041">
    <property type="entry name" value="Glyco_hydro_130"/>
    <property type="match status" value="1"/>
</dbReference>
<dbReference type="InterPro" id="IPR007184">
    <property type="entry name" value="Mannoside_phosphorylase"/>
</dbReference>
<dbReference type="InterPro" id="IPR023296">
    <property type="entry name" value="Glyco_hydro_beta-prop_sf"/>
</dbReference>
<evidence type="ECO:0000256" key="1">
    <source>
        <dbReference type="ARBA" id="ARBA00022676"/>
    </source>
</evidence>
<dbReference type="Proteomes" id="UP000682811">
    <property type="component" value="Unassembled WGS sequence"/>
</dbReference>
<accession>A0A919YL95</accession>
<dbReference type="PANTHER" id="PTHR34106:SF1">
    <property type="entry name" value="1,4-BETA-MANNOSYL-N-ACETYLGLUCOSAMINE PHOSPHORYLASE"/>
    <property type="match status" value="1"/>
</dbReference>
<organism evidence="5 6">
    <name type="scientific">Paenibacillus azoreducens</name>
    <dbReference type="NCBI Taxonomy" id="116718"/>
    <lineage>
        <taxon>Bacteria</taxon>
        <taxon>Bacillati</taxon>
        <taxon>Bacillota</taxon>
        <taxon>Bacilli</taxon>
        <taxon>Bacillales</taxon>
        <taxon>Paenibacillaceae</taxon>
        <taxon>Paenibacillus</taxon>
    </lineage>
</organism>
<sequence>MSVFEERKKKLTERYESLVARRNEAVSYGNGIFERYKYPVLTAEHAPLIWKYDFNPETNPYFMERLGVNCVFNPGAIQLNGKFYLVARVEGADRKSFFAVAESDNGVDGFRFWDHPVILPETDVPDTNVYDMRLVKHEDGWIYGLFCTERKDPDAPRGDLSSAIAQCGIARTKDLVTWERLADLKTASAQQRNVVLHPEFIDGKYAFYTRPQDGFIDTGSGGGIGWGLSESIENAAIEKEIIIDERYYHTIKEVKNGQGPAPIKTERGWLHIAHGVRNTAAGLRYVLYAFLSDLEKPYEVTHRPGGHLIAPEGEERIGDVSNVVFCNGIIATEQGDVYIYYASSDTRIHVATTTVDRLLDYVINTPEDPLRSFACVEQRIALIDRNLALK</sequence>
<reference evidence="5 6" key="1">
    <citation type="submission" date="2021-03" db="EMBL/GenBank/DDBJ databases">
        <title>Antimicrobial resistance genes in bacteria isolated from Japanese honey, and their potential for conferring macrolide and lincosamide resistance in the American foulbrood pathogen Paenibacillus larvae.</title>
        <authorList>
            <person name="Okamoto M."/>
            <person name="Kumagai M."/>
            <person name="Kanamori H."/>
            <person name="Takamatsu D."/>
        </authorList>
    </citation>
    <scope>NUCLEOTIDE SEQUENCE [LARGE SCALE GENOMIC DNA]</scope>
    <source>
        <strain evidence="5 6">J34TS1</strain>
    </source>
</reference>
<gene>
    <name evidence="5" type="ORF">J34TS1_62200</name>
</gene>
<proteinExistence type="inferred from homology"/>
<dbReference type="InterPro" id="IPR028583">
    <property type="entry name" value="Man_Glc_phosphorylase"/>
</dbReference>
<keyword evidence="4" id="KW-0119">Carbohydrate metabolism</keyword>
<dbReference type="AlphaFoldDB" id="A0A919YL95"/>
<keyword evidence="6" id="KW-1185">Reference proteome</keyword>
<dbReference type="PANTHER" id="PTHR34106">
    <property type="entry name" value="GLYCOSIDASE"/>
    <property type="match status" value="1"/>
</dbReference>
<dbReference type="EMBL" id="BORT01000053">
    <property type="protein sequence ID" value="GIO51455.1"/>
    <property type="molecule type" value="Genomic_DNA"/>
</dbReference>
<dbReference type="PIRSF" id="PIRSF016202">
    <property type="entry name" value="PH1107"/>
    <property type="match status" value="1"/>
</dbReference>
<comment type="function">
    <text evidence="4">Converts 4-O-beta-D-mannopyranosyl-D-glucopyranose (Man-Glc) to mannose 1-phosphate (Man1P) and glucose.</text>
</comment>
<dbReference type="RefSeq" id="WP_212981438.1">
    <property type="nucleotide sequence ID" value="NZ_AP025343.1"/>
</dbReference>
<protein>
    <recommendedName>
        <fullName evidence="4">4-O-beta-D-mannosyl-D-glucose phosphorylase</fullName>
        <shortName evidence="4">MGP</shortName>
        <shortName evidence="4">Mannosylglucose phosphorylase</shortName>
        <ecNumber evidence="4">2.4.1.281</ecNumber>
    </recommendedName>
</protein>
<name>A0A919YL95_9BACL</name>
<comment type="caution">
    <text evidence="5">The sequence shown here is derived from an EMBL/GenBank/DDBJ whole genome shotgun (WGS) entry which is preliminary data.</text>
</comment>
<evidence type="ECO:0000256" key="3">
    <source>
        <dbReference type="ARBA" id="ARBA00024356"/>
    </source>
</evidence>
<dbReference type="EC" id="2.4.1.281" evidence="4"/>
<comment type="catalytic activity">
    <reaction evidence="4">
        <text>beta-D-mannosyl-(1-&gt;4)-D-glucose + phosphate = alpha-D-mannose 1-phosphate + D-glucose</text>
        <dbReference type="Rhea" id="RHEA:32531"/>
        <dbReference type="ChEBI" id="CHEBI:4167"/>
        <dbReference type="ChEBI" id="CHEBI:43474"/>
        <dbReference type="ChEBI" id="CHEBI:58409"/>
        <dbReference type="ChEBI" id="CHEBI:64351"/>
        <dbReference type="EC" id="2.4.1.281"/>
    </reaction>
</comment>
<evidence type="ECO:0000313" key="5">
    <source>
        <dbReference type="EMBL" id="GIO51455.1"/>
    </source>
</evidence>
<evidence type="ECO:0000256" key="2">
    <source>
        <dbReference type="ARBA" id="ARBA00022679"/>
    </source>
</evidence>
<dbReference type="GO" id="GO:0016758">
    <property type="term" value="F:hexosyltransferase activity"/>
    <property type="evidence" value="ECO:0007669"/>
    <property type="project" value="UniProtKB-UniRule"/>
</dbReference>
<dbReference type="GO" id="GO:0071555">
    <property type="term" value="P:cell wall organization"/>
    <property type="evidence" value="ECO:0007669"/>
    <property type="project" value="UniProtKB-KW"/>
</dbReference>
<keyword evidence="1 4" id="KW-0328">Glycosyltransferase</keyword>